<evidence type="ECO:0000313" key="3">
    <source>
        <dbReference type="Proteomes" id="UP000092021"/>
    </source>
</evidence>
<dbReference type="AlphaFoldDB" id="A0A657ITW3"/>
<evidence type="ECO:0000256" key="1">
    <source>
        <dbReference type="SAM" id="MobiDB-lite"/>
    </source>
</evidence>
<name>A0A657ITW3_9MICC</name>
<accession>A0A657ITW3</accession>
<protein>
    <submittedName>
        <fullName evidence="2">Uncharacterized protein</fullName>
    </submittedName>
</protein>
<dbReference type="EMBL" id="LWGZ01000742">
    <property type="protein sequence ID" value="OAX58019.1"/>
    <property type="molecule type" value="Genomic_DNA"/>
</dbReference>
<gene>
    <name evidence="2" type="ORF">A5N15_08395</name>
</gene>
<proteinExistence type="predicted"/>
<reference evidence="2 3" key="1">
    <citation type="submission" date="2016-04" db="EMBL/GenBank/DDBJ databases">
        <title>Identification of putative biosynthetic pathways for the production of bioactive secondary metabolites by the marine actinomycete Kocuria kristinae RUTW2-3.</title>
        <authorList>
            <person name="Waterworth S.C."/>
            <person name="Walmsley T.A."/>
            <person name="Matongo T."/>
            <person name="Davies-Coleman M.T."/>
            <person name="Dorrington R.A."/>
        </authorList>
    </citation>
    <scope>NUCLEOTIDE SEQUENCE [LARGE SCALE GENOMIC DNA]</scope>
    <source>
        <strain evidence="2 3">RUTW4-5</strain>
    </source>
</reference>
<comment type="caution">
    <text evidence="2">The sequence shown here is derived from an EMBL/GenBank/DDBJ whole genome shotgun (WGS) entry which is preliminary data.</text>
</comment>
<sequence length="180" mass="19702">MRLHRAAASAIITAESTKCTPTIQGFRRSHTEKPPTTACTGIPANSRIASQNRSRYSVRRRITARTVSTATIPRSPVRVRLPNSMKPWIPISGTLFQESSVQRGQVGQPSPDWVRRTSPPVITSSRFASTDARAVPRTHPVTVSGVSTRQRRAGAESEGVRVWGCVLLVLKRTPRVLVVG</sequence>
<feature type="region of interest" description="Disordered" evidence="1">
    <location>
        <begin position="100"/>
        <end position="119"/>
    </location>
</feature>
<evidence type="ECO:0000313" key="2">
    <source>
        <dbReference type="EMBL" id="OAX58019.1"/>
    </source>
</evidence>
<organism evidence="2 3">
    <name type="scientific">Rothia kristinae</name>
    <dbReference type="NCBI Taxonomy" id="37923"/>
    <lineage>
        <taxon>Bacteria</taxon>
        <taxon>Bacillati</taxon>
        <taxon>Actinomycetota</taxon>
        <taxon>Actinomycetes</taxon>
        <taxon>Micrococcales</taxon>
        <taxon>Micrococcaceae</taxon>
        <taxon>Rothia</taxon>
    </lineage>
</organism>
<feature type="region of interest" description="Disordered" evidence="1">
    <location>
        <begin position="128"/>
        <end position="150"/>
    </location>
</feature>
<dbReference type="Proteomes" id="UP000092021">
    <property type="component" value="Unassembled WGS sequence"/>
</dbReference>